<organism evidence="1 2">
    <name type="scientific">Rangifer tarandus platyrhynchus</name>
    <name type="common">Svalbard reindeer</name>
    <dbReference type="NCBI Taxonomy" id="3082113"/>
    <lineage>
        <taxon>Eukaryota</taxon>
        <taxon>Metazoa</taxon>
        <taxon>Chordata</taxon>
        <taxon>Craniata</taxon>
        <taxon>Vertebrata</taxon>
        <taxon>Euteleostomi</taxon>
        <taxon>Mammalia</taxon>
        <taxon>Eutheria</taxon>
        <taxon>Laurasiatheria</taxon>
        <taxon>Artiodactyla</taxon>
        <taxon>Ruminantia</taxon>
        <taxon>Pecora</taxon>
        <taxon>Cervidae</taxon>
        <taxon>Odocoileinae</taxon>
        <taxon>Rangifer</taxon>
    </lineage>
</organism>
<accession>A0ACB0E8P9</accession>
<evidence type="ECO:0000313" key="1">
    <source>
        <dbReference type="EMBL" id="CAI9696719.1"/>
    </source>
</evidence>
<dbReference type="EMBL" id="OX596101">
    <property type="protein sequence ID" value="CAI9696719.1"/>
    <property type="molecule type" value="Genomic_DNA"/>
</dbReference>
<sequence length="67" mass="7071">MLGDVERGEMEQLAQARTSTWRALCGTDPGTTRCSAGPGLPPATWWSADPRPASGHLAERALAGPPR</sequence>
<protein>
    <submittedName>
        <fullName evidence="1">Uncharacterized protein</fullName>
    </submittedName>
</protein>
<name>A0ACB0E8P9_RANTA</name>
<evidence type="ECO:0000313" key="2">
    <source>
        <dbReference type="Proteomes" id="UP001162501"/>
    </source>
</evidence>
<proteinExistence type="predicted"/>
<dbReference type="Proteomes" id="UP001162501">
    <property type="component" value="Chromosome 17"/>
</dbReference>
<reference evidence="1" key="1">
    <citation type="submission" date="2023-05" db="EMBL/GenBank/DDBJ databases">
        <authorList>
            <consortium name="ELIXIR-Norway"/>
        </authorList>
    </citation>
    <scope>NUCLEOTIDE SEQUENCE</scope>
</reference>
<gene>
    <name evidence="1" type="ORF">MRATA1EN3_LOCUS7932</name>
</gene>